<dbReference type="RefSeq" id="WP_039143469.1">
    <property type="nucleotide sequence ID" value="NZ_JOJZ01000009.1"/>
</dbReference>
<dbReference type="Proteomes" id="UP000031397">
    <property type="component" value="Unassembled WGS sequence"/>
</dbReference>
<sequence length="67" mass="7416">MKRNWMKTSATYTLAKDGHADAKHTFNNLVQNVSEDQIKQFGVILAELSGAKFKKATLSSTDTLDAE</sequence>
<proteinExistence type="predicted"/>
<accession>A0A0C1PR79</accession>
<dbReference type="Pfam" id="PF07872">
    <property type="entry name" value="DUF1659"/>
    <property type="match status" value="1"/>
</dbReference>
<organism evidence="2 3">
    <name type="scientific">Fructilactobacillus fructivorans</name>
    <dbReference type="NCBI Taxonomy" id="1614"/>
    <lineage>
        <taxon>Bacteria</taxon>
        <taxon>Bacillati</taxon>
        <taxon>Bacillota</taxon>
        <taxon>Bacilli</taxon>
        <taxon>Lactobacillales</taxon>
        <taxon>Lactobacillaceae</taxon>
        <taxon>Fructilactobacillus</taxon>
    </lineage>
</organism>
<evidence type="ECO:0000259" key="1">
    <source>
        <dbReference type="Pfam" id="PF07872"/>
    </source>
</evidence>
<feature type="domain" description="DUF1659" evidence="1">
    <location>
        <begin position="3"/>
        <end position="64"/>
    </location>
</feature>
<dbReference type="PATRIC" id="fig|1614.7.peg.305"/>
<dbReference type="OrthoDB" id="2324006at2"/>
<dbReference type="GeneID" id="74913004"/>
<name>A0A0C1PR79_9LACO</name>
<keyword evidence="3" id="KW-1185">Reference proteome</keyword>
<reference evidence="2 3" key="1">
    <citation type="submission" date="2014-06" db="EMBL/GenBank/DDBJ databases">
        <title>Functional and comparative genomic analyses of the Drosophila gut microbiota identify candidate symbiosis factors.</title>
        <authorList>
            <person name="Newell P.D."/>
            <person name="Chaston J.M."/>
            <person name="Douglas A.E."/>
        </authorList>
    </citation>
    <scope>NUCLEOTIDE SEQUENCE [LARGE SCALE GENOMIC DNA]</scope>
    <source>
        <strain evidence="2 3">DmCS_002</strain>
    </source>
</reference>
<protein>
    <recommendedName>
        <fullName evidence="1">DUF1659 domain-containing protein</fullName>
    </recommendedName>
</protein>
<comment type="caution">
    <text evidence="2">The sequence shown here is derived from an EMBL/GenBank/DDBJ whole genome shotgun (WGS) entry which is preliminary data.</text>
</comment>
<dbReference type="EMBL" id="JOJZ01000009">
    <property type="protein sequence ID" value="KID42386.1"/>
    <property type="molecule type" value="Genomic_DNA"/>
</dbReference>
<gene>
    <name evidence="2" type="ORF">LfDm3_0315</name>
</gene>
<dbReference type="AlphaFoldDB" id="A0A0C1PR79"/>
<evidence type="ECO:0000313" key="3">
    <source>
        <dbReference type="Proteomes" id="UP000031397"/>
    </source>
</evidence>
<dbReference type="InterPro" id="IPR012454">
    <property type="entry name" value="DUF1659"/>
</dbReference>
<evidence type="ECO:0000313" key="2">
    <source>
        <dbReference type="EMBL" id="KID42386.1"/>
    </source>
</evidence>